<feature type="domain" description="Integrase catalytic" evidence="2">
    <location>
        <begin position="198"/>
        <end position="350"/>
    </location>
</feature>
<dbReference type="PROSITE" id="PS50994">
    <property type="entry name" value="INTEGRASE"/>
    <property type="match status" value="1"/>
</dbReference>
<dbReference type="PANTHER" id="PTHR35046">
    <property type="entry name" value="ZINC KNUCKLE (CCHC-TYPE) FAMILY PROTEIN"/>
    <property type="match status" value="1"/>
</dbReference>
<dbReference type="InterPro" id="IPR036397">
    <property type="entry name" value="RNaseH_sf"/>
</dbReference>
<dbReference type="InterPro" id="IPR012337">
    <property type="entry name" value="RNaseH-like_sf"/>
</dbReference>
<proteinExistence type="predicted"/>
<evidence type="ECO:0000256" key="1">
    <source>
        <dbReference type="SAM" id="MobiDB-lite"/>
    </source>
</evidence>
<gene>
    <name evidence="3" type="ORF">Tci_019884</name>
</gene>
<dbReference type="GO" id="GO:0003964">
    <property type="term" value="F:RNA-directed DNA polymerase activity"/>
    <property type="evidence" value="ECO:0007669"/>
    <property type="project" value="UniProtKB-KW"/>
</dbReference>
<accession>A0A6L2KEV1</accession>
<protein>
    <submittedName>
        <fullName evidence="3">RNA-directed DNA polymerase</fullName>
    </submittedName>
</protein>
<keyword evidence="3" id="KW-0808">Transferase</keyword>
<keyword evidence="3" id="KW-0695">RNA-directed DNA polymerase</keyword>
<dbReference type="GO" id="GO:0015074">
    <property type="term" value="P:DNA integration"/>
    <property type="evidence" value="ECO:0007669"/>
    <property type="project" value="InterPro"/>
</dbReference>
<comment type="caution">
    <text evidence="3">The sequence shown here is derived from an EMBL/GenBank/DDBJ whole genome shotgun (WGS) entry which is preliminary data.</text>
</comment>
<dbReference type="PANTHER" id="PTHR35046:SF26">
    <property type="entry name" value="RNA-DIRECTED DNA POLYMERASE"/>
    <property type="match status" value="1"/>
</dbReference>
<dbReference type="AlphaFoldDB" id="A0A6L2KEV1"/>
<dbReference type="InterPro" id="IPR013103">
    <property type="entry name" value="RVT_2"/>
</dbReference>
<keyword evidence="3" id="KW-0548">Nucleotidyltransferase</keyword>
<dbReference type="Gene3D" id="3.30.420.10">
    <property type="entry name" value="Ribonuclease H-like superfamily/Ribonuclease H"/>
    <property type="match status" value="1"/>
</dbReference>
<reference evidence="3" key="1">
    <citation type="journal article" date="2019" name="Sci. Rep.">
        <title>Draft genome of Tanacetum cinerariifolium, the natural source of mosquito coil.</title>
        <authorList>
            <person name="Yamashiro T."/>
            <person name="Shiraishi A."/>
            <person name="Satake H."/>
            <person name="Nakayama K."/>
        </authorList>
    </citation>
    <scope>NUCLEOTIDE SEQUENCE</scope>
</reference>
<dbReference type="InterPro" id="IPR001584">
    <property type="entry name" value="Integrase_cat-core"/>
</dbReference>
<dbReference type="Pfam" id="PF07727">
    <property type="entry name" value="RVT_2"/>
    <property type="match status" value="1"/>
</dbReference>
<feature type="compositionally biased region" description="Basic and acidic residues" evidence="1">
    <location>
        <begin position="18"/>
        <end position="27"/>
    </location>
</feature>
<dbReference type="SUPFAM" id="SSF53098">
    <property type="entry name" value="Ribonuclease H-like"/>
    <property type="match status" value="1"/>
</dbReference>
<organism evidence="3">
    <name type="scientific">Tanacetum cinerariifolium</name>
    <name type="common">Dalmatian daisy</name>
    <name type="synonym">Chrysanthemum cinerariifolium</name>
    <dbReference type="NCBI Taxonomy" id="118510"/>
    <lineage>
        <taxon>Eukaryota</taxon>
        <taxon>Viridiplantae</taxon>
        <taxon>Streptophyta</taxon>
        <taxon>Embryophyta</taxon>
        <taxon>Tracheophyta</taxon>
        <taxon>Spermatophyta</taxon>
        <taxon>Magnoliopsida</taxon>
        <taxon>eudicotyledons</taxon>
        <taxon>Gunneridae</taxon>
        <taxon>Pentapetalae</taxon>
        <taxon>asterids</taxon>
        <taxon>campanulids</taxon>
        <taxon>Asterales</taxon>
        <taxon>Asteraceae</taxon>
        <taxon>Asteroideae</taxon>
        <taxon>Anthemideae</taxon>
        <taxon>Anthemidinae</taxon>
        <taxon>Tanacetum</taxon>
    </lineage>
</organism>
<evidence type="ECO:0000313" key="3">
    <source>
        <dbReference type="EMBL" id="GEU47906.1"/>
    </source>
</evidence>
<dbReference type="GO" id="GO:0003676">
    <property type="term" value="F:nucleic acid binding"/>
    <property type="evidence" value="ECO:0007669"/>
    <property type="project" value="InterPro"/>
</dbReference>
<dbReference type="EMBL" id="BKCJ010002342">
    <property type="protein sequence ID" value="GEU47906.1"/>
    <property type="molecule type" value="Genomic_DNA"/>
</dbReference>
<sequence>METCGRKKVVGQPAPPTRDPRDVESVKRLQQRIQKLELQQLRPDSPVEEVKTEPNVNDESVDVNPFGEENPRYFNRLYQPRRNDHDVDRDDRYRDDPIHSLGLKIEILEFTGKVHPDDFIDWLSTLDNMLGYGGIMLIRGNELKGNRRTVSLIAPKTAPKATTPTTLAAGNTRERADNAPCCYKCSGLEHYAHNCSKLAFIPDDVGPIYDTDVESELDEPVVPWEDVSLDFVLALPCNHQVARLYFVEIVKLYGVPKTLTSDRDVKFVSHLCRTLWTHLGTKLHFSSSHHPQTNGQTEVVNRSLGNLLRSLIEDNAKQSDLILLQAESAYNMSVNRTTSKSPFKVVYGQNLITLLDLVLVPKVGGNGYQQKKSSKRQRFSMEFLRTTFLNGILKEEVYVGQPQGFASKQYPDHVYALDKALYGLKQAPRAWYDVLSQFLIDSGFQKVPTPMVEQAKLRLDLVEKPIDHTDYQCMIGSLIKKVVGEPSPPARDPRDVDTIERLQQRIQELELQQLRSDSLAEKVKIEPTSGKMSQWTSILLEEKNLF</sequence>
<feature type="region of interest" description="Disordered" evidence="1">
    <location>
        <begin position="1"/>
        <end position="70"/>
    </location>
</feature>
<name>A0A6L2KEV1_TANCI</name>
<evidence type="ECO:0000259" key="2">
    <source>
        <dbReference type="PROSITE" id="PS50994"/>
    </source>
</evidence>